<evidence type="ECO:0000313" key="8">
    <source>
        <dbReference type="Proteomes" id="UP001140560"/>
    </source>
</evidence>
<feature type="transmembrane region" description="Helical" evidence="6">
    <location>
        <begin position="345"/>
        <end position="366"/>
    </location>
</feature>
<dbReference type="Gene3D" id="1.20.1250.20">
    <property type="entry name" value="MFS general substrate transporter like domains"/>
    <property type="match status" value="1"/>
</dbReference>
<evidence type="ECO:0000256" key="4">
    <source>
        <dbReference type="ARBA" id="ARBA00023136"/>
    </source>
</evidence>
<feature type="transmembrane region" description="Helical" evidence="6">
    <location>
        <begin position="463"/>
        <end position="482"/>
    </location>
</feature>
<feature type="transmembrane region" description="Helical" evidence="6">
    <location>
        <begin position="112"/>
        <end position="134"/>
    </location>
</feature>
<evidence type="ECO:0008006" key="9">
    <source>
        <dbReference type="Google" id="ProtNLM"/>
    </source>
</evidence>
<feature type="transmembrane region" description="Helical" evidence="6">
    <location>
        <begin position="165"/>
        <end position="187"/>
    </location>
</feature>
<comment type="caution">
    <text evidence="7">The sequence shown here is derived from an EMBL/GenBank/DDBJ whole genome shotgun (WGS) entry which is preliminary data.</text>
</comment>
<dbReference type="InterPro" id="IPR049680">
    <property type="entry name" value="FLVCR1-2_SLC49-like"/>
</dbReference>
<dbReference type="SUPFAM" id="SSF103473">
    <property type="entry name" value="MFS general substrate transporter"/>
    <property type="match status" value="1"/>
</dbReference>
<evidence type="ECO:0000256" key="2">
    <source>
        <dbReference type="ARBA" id="ARBA00022692"/>
    </source>
</evidence>
<dbReference type="Pfam" id="PF07690">
    <property type="entry name" value="MFS_1"/>
    <property type="match status" value="1"/>
</dbReference>
<keyword evidence="8" id="KW-1185">Reference proteome</keyword>
<dbReference type="OrthoDB" id="422206at2759"/>
<comment type="subcellular location">
    <subcellularLocation>
        <location evidence="1">Membrane</location>
        <topology evidence="1">Multi-pass membrane protein</topology>
    </subcellularLocation>
</comment>
<feature type="transmembrane region" description="Helical" evidence="6">
    <location>
        <begin position="414"/>
        <end position="431"/>
    </location>
</feature>
<dbReference type="AlphaFoldDB" id="A0A9W9CMP1"/>
<organism evidence="7 8">
    <name type="scientific">Neocucurbitaria cava</name>
    <dbReference type="NCBI Taxonomy" id="798079"/>
    <lineage>
        <taxon>Eukaryota</taxon>
        <taxon>Fungi</taxon>
        <taxon>Dikarya</taxon>
        <taxon>Ascomycota</taxon>
        <taxon>Pezizomycotina</taxon>
        <taxon>Dothideomycetes</taxon>
        <taxon>Pleosporomycetidae</taxon>
        <taxon>Pleosporales</taxon>
        <taxon>Pleosporineae</taxon>
        <taxon>Cucurbitariaceae</taxon>
        <taxon>Neocucurbitaria</taxon>
    </lineage>
</organism>
<dbReference type="EMBL" id="JAPEUY010000007">
    <property type="protein sequence ID" value="KAJ4371443.1"/>
    <property type="molecule type" value="Genomic_DNA"/>
</dbReference>
<accession>A0A9W9CMP1</accession>
<gene>
    <name evidence="7" type="ORF">N0V83_004660</name>
</gene>
<sequence length="515" mass="55328">MDDIAHTKSNDGMLKNAAPQVEEDVVNTGPSSSRVVDERDGEAEGPQEGTDRRQRKSKKKSYSHAHFKVYKRRWLGLTQLVLLNIVVSWDWLTFAPVSTTAATYFRVSETAINWLSSAVLFAFVVACPFTIYLLHRSPRDSIIAASVLLLVGNWIRYAGTKANGGMFGVVMFGQILIGFAQPFVLAAPTRYSDMWFTERGRVGATALASLANPFGGALAQLIDPFLGSIPQMVLIVSIIATIACIPSLFIPAAPPSPPTASSSLSRTPVLASLKHMLRSPPFYILFVTFSTYVGFFNAFSSLVNQILYPYGFSEDEAGICGAVLIVVGLVAAAISSPVLDRTHAYLLGIKILCPLVAISYLAMIWAPQTRTIAAPYVLSAVLGASSFSLLPVALEYLVEITFPASPEVSSTICWAGGQAFGAVFIIVMNALKDQRPVDLEKVRESGRGDGGGIRPAGNMYRSLVFQAVVALVVLPLPLMLGIKRLGLSSGEGRLKVDEHRDAESITGGAAGGHEQ</sequence>
<feature type="transmembrane region" description="Helical" evidence="6">
    <location>
        <begin position="319"/>
        <end position="339"/>
    </location>
</feature>
<dbReference type="PANTHER" id="PTHR10924">
    <property type="entry name" value="MAJOR FACILITATOR SUPERFAMILY PROTEIN-RELATED"/>
    <property type="match status" value="1"/>
</dbReference>
<dbReference type="GO" id="GO:0016020">
    <property type="term" value="C:membrane"/>
    <property type="evidence" value="ECO:0007669"/>
    <property type="project" value="UniProtKB-SubCell"/>
</dbReference>
<dbReference type="PANTHER" id="PTHR10924:SF6">
    <property type="entry name" value="SOLUTE CARRIER FAMILY 49 MEMBER A3"/>
    <property type="match status" value="1"/>
</dbReference>
<dbReference type="Proteomes" id="UP001140560">
    <property type="component" value="Unassembled WGS sequence"/>
</dbReference>
<name>A0A9W9CMP1_9PLEO</name>
<reference evidence="7" key="1">
    <citation type="submission" date="2022-10" db="EMBL/GenBank/DDBJ databases">
        <title>Tapping the CABI collections for fungal endophytes: first genome assemblies for Collariella, Neodidymelliopsis, Ascochyta clinopodiicola, Didymella pomorum, Didymosphaeria variabile, Neocosmospora piperis and Neocucurbitaria cava.</title>
        <authorList>
            <person name="Hill R."/>
        </authorList>
    </citation>
    <scope>NUCLEOTIDE SEQUENCE</scope>
    <source>
        <strain evidence="7">IMI 356814</strain>
    </source>
</reference>
<protein>
    <recommendedName>
        <fullName evidence="9">MFS general substrate transporter</fullName>
    </recommendedName>
</protein>
<dbReference type="InterPro" id="IPR011701">
    <property type="entry name" value="MFS"/>
</dbReference>
<evidence type="ECO:0000313" key="7">
    <source>
        <dbReference type="EMBL" id="KAJ4371443.1"/>
    </source>
</evidence>
<feature type="transmembrane region" description="Helical" evidence="6">
    <location>
        <begin position="74"/>
        <end position="92"/>
    </location>
</feature>
<evidence type="ECO:0000256" key="3">
    <source>
        <dbReference type="ARBA" id="ARBA00022989"/>
    </source>
</evidence>
<evidence type="ECO:0000256" key="5">
    <source>
        <dbReference type="SAM" id="MobiDB-lite"/>
    </source>
</evidence>
<keyword evidence="3 6" id="KW-1133">Transmembrane helix</keyword>
<proteinExistence type="predicted"/>
<feature type="transmembrane region" description="Helical" evidence="6">
    <location>
        <begin position="282"/>
        <end position="307"/>
    </location>
</feature>
<dbReference type="InterPro" id="IPR036259">
    <property type="entry name" value="MFS_trans_sf"/>
</dbReference>
<evidence type="ECO:0000256" key="6">
    <source>
        <dbReference type="SAM" id="Phobius"/>
    </source>
</evidence>
<feature type="transmembrane region" description="Helical" evidence="6">
    <location>
        <begin position="232"/>
        <end position="253"/>
    </location>
</feature>
<keyword evidence="2 6" id="KW-0812">Transmembrane</keyword>
<feature type="transmembrane region" description="Helical" evidence="6">
    <location>
        <begin position="141"/>
        <end position="159"/>
    </location>
</feature>
<feature type="transmembrane region" description="Helical" evidence="6">
    <location>
        <begin position="373"/>
        <end position="394"/>
    </location>
</feature>
<evidence type="ECO:0000256" key="1">
    <source>
        <dbReference type="ARBA" id="ARBA00004141"/>
    </source>
</evidence>
<keyword evidence="4 6" id="KW-0472">Membrane</keyword>
<dbReference type="GO" id="GO:0022857">
    <property type="term" value="F:transmembrane transporter activity"/>
    <property type="evidence" value="ECO:0007669"/>
    <property type="project" value="InterPro"/>
</dbReference>
<feature type="region of interest" description="Disordered" evidence="5">
    <location>
        <begin position="1"/>
        <end position="60"/>
    </location>
</feature>